<evidence type="ECO:0000313" key="4">
    <source>
        <dbReference type="Proteomes" id="UP000823786"/>
    </source>
</evidence>
<evidence type="ECO:0000256" key="1">
    <source>
        <dbReference type="SAM" id="MobiDB-lite"/>
    </source>
</evidence>
<keyword evidence="2" id="KW-1133">Transmembrane helix</keyword>
<evidence type="ECO:0008006" key="5">
    <source>
        <dbReference type="Google" id="ProtNLM"/>
    </source>
</evidence>
<keyword evidence="2" id="KW-0472">Membrane</keyword>
<evidence type="ECO:0000313" key="3">
    <source>
        <dbReference type="EMBL" id="MBP1860285.1"/>
    </source>
</evidence>
<protein>
    <recommendedName>
        <fullName evidence="5">DUF2933 domain-containing protein</fullName>
    </recommendedName>
</protein>
<feature type="region of interest" description="Disordered" evidence="1">
    <location>
        <begin position="52"/>
        <end position="86"/>
    </location>
</feature>
<dbReference type="InterPro" id="IPR021682">
    <property type="entry name" value="DUF2933"/>
</dbReference>
<gene>
    <name evidence="3" type="ORF">J2Z75_003806</name>
</gene>
<feature type="transmembrane region" description="Helical" evidence="2">
    <location>
        <begin position="7"/>
        <end position="23"/>
    </location>
</feature>
<keyword evidence="2" id="KW-0812">Transmembrane</keyword>
<comment type="caution">
    <text evidence="3">The sequence shown here is derived from an EMBL/GenBank/DDBJ whole genome shotgun (WGS) entry which is preliminary data.</text>
</comment>
<proteinExistence type="predicted"/>
<dbReference type="EMBL" id="JAGGJV010000006">
    <property type="protein sequence ID" value="MBP1860285.1"/>
    <property type="molecule type" value="Genomic_DNA"/>
</dbReference>
<dbReference type="Proteomes" id="UP000823786">
    <property type="component" value="Unassembled WGS sequence"/>
</dbReference>
<dbReference type="RefSeq" id="WP_209854259.1">
    <property type="nucleotide sequence ID" value="NZ_JAGGJV010000006.1"/>
</dbReference>
<dbReference type="Pfam" id="PF11666">
    <property type="entry name" value="DUF2933"/>
    <property type="match status" value="1"/>
</dbReference>
<feature type="transmembrane region" description="Helical" evidence="2">
    <location>
        <begin position="29"/>
        <end position="48"/>
    </location>
</feature>
<accession>A0ABS4EQR2</accession>
<keyword evidence="4" id="KW-1185">Reference proteome</keyword>
<feature type="compositionally biased region" description="Basic and acidic residues" evidence="1">
    <location>
        <begin position="54"/>
        <end position="69"/>
    </location>
</feature>
<sequence length="86" mass="9691">MKWERKWALLVASLGVIVAFFVLREHWAHALGLAPYLLLLACPLMHLFHGHGGHHPDQHEQRTKTDDLRCTGNLPEARSPMSTGSD</sequence>
<evidence type="ECO:0000256" key="2">
    <source>
        <dbReference type="SAM" id="Phobius"/>
    </source>
</evidence>
<name>A0ABS4EQR2_9HYPH</name>
<reference evidence="3 4" key="1">
    <citation type="submission" date="2021-03" db="EMBL/GenBank/DDBJ databases">
        <title>Genomic Encyclopedia of Type Strains, Phase IV (KMG-IV): sequencing the most valuable type-strain genomes for metagenomic binning, comparative biology and taxonomic classification.</title>
        <authorList>
            <person name="Goeker M."/>
        </authorList>
    </citation>
    <scope>NUCLEOTIDE SEQUENCE [LARGE SCALE GENOMIC DNA]</scope>
    <source>
        <strain evidence="3 4">DSM 26427</strain>
    </source>
</reference>
<organism evidence="3 4">
    <name type="scientific">Rhizobium herbae</name>
    <dbReference type="NCBI Taxonomy" id="508661"/>
    <lineage>
        <taxon>Bacteria</taxon>
        <taxon>Pseudomonadati</taxon>
        <taxon>Pseudomonadota</taxon>
        <taxon>Alphaproteobacteria</taxon>
        <taxon>Hyphomicrobiales</taxon>
        <taxon>Rhizobiaceae</taxon>
        <taxon>Rhizobium/Agrobacterium group</taxon>
        <taxon>Rhizobium</taxon>
    </lineage>
</organism>